<organism evidence="6 7">
    <name type="scientific">Bordetella petrii (strain ATCC BAA-461 / DSM 12804 / CCUG 43448 / CIP 107267 / Se-1111R)</name>
    <dbReference type="NCBI Taxonomy" id="340100"/>
    <lineage>
        <taxon>Bacteria</taxon>
        <taxon>Pseudomonadati</taxon>
        <taxon>Pseudomonadota</taxon>
        <taxon>Betaproteobacteria</taxon>
        <taxon>Burkholderiales</taxon>
        <taxon>Alcaligenaceae</taxon>
        <taxon>Bordetella</taxon>
    </lineage>
</organism>
<dbReference type="InterPro" id="IPR002563">
    <property type="entry name" value="Flavin_Rdtase-like_dom"/>
</dbReference>
<dbReference type="PANTHER" id="PTHR33798">
    <property type="entry name" value="FLAVOPROTEIN OXYGENASE"/>
    <property type="match status" value="1"/>
</dbReference>
<keyword evidence="7" id="KW-1185">Reference proteome</keyword>
<keyword evidence="2" id="KW-0285">Flavoprotein</keyword>
<dbReference type="Gene3D" id="2.30.110.10">
    <property type="entry name" value="Electron Transport, Fmn-binding Protein, Chain A"/>
    <property type="match status" value="1"/>
</dbReference>
<dbReference type="AlphaFoldDB" id="A9I363"/>
<dbReference type="EMBL" id="AM902716">
    <property type="protein sequence ID" value="CAP44134.1"/>
    <property type="molecule type" value="Genomic_DNA"/>
</dbReference>
<reference evidence="6 7" key="1">
    <citation type="journal article" date="2008" name="BMC Genomics">
        <title>The missing link: Bordetella petrii is endowed with both the metabolic versatility of environmental bacteria and virulence traits of pathogenic Bordetellae.</title>
        <authorList>
            <person name="Gross R."/>
            <person name="Guzman C.A."/>
            <person name="Sebaihia M."/>
            <person name="Martins Dos Santos V.A."/>
            <person name="Pieper D.H."/>
            <person name="Koebnik R."/>
            <person name="Lechner M."/>
            <person name="Bartels D."/>
            <person name="Buhrmester J."/>
            <person name="Choudhuri J.V."/>
            <person name="Ebensen T."/>
            <person name="Gaigalat L."/>
            <person name="Herrmann S."/>
            <person name="Khachane A.N."/>
            <person name="Larisch C."/>
            <person name="Link S."/>
            <person name="Linke B."/>
            <person name="Meyer F."/>
            <person name="Mormann S."/>
            <person name="Nakunst D."/>
            <person name="Rueckert C."/>
            <person name="Schneiker-Bekel S."/>
            <person name="Schulze K."/>
            <person name="Vorhoelter F.J."/>
            <person name="Yevsa T."/>
            <person name="Engle J.T."/>
            <person name="Goldman W.E."/>
            <person name="Puehler A."/>
            <person name="Goebel U.B."/>
            <person name="Goesmann A."/>
            <person name="Bloecker H."/>
            <person name="Kaiser O."/>
            <person name="Martinez-Arias R."/>
        </authorList>
    </citation>
    <scope>NUCLEOTIDE SEQUENCE [LARGE SCALE GENOMIC DNA]</scope>
    <source>
        <strain evidence="7">ATCC BAA-461 / DSM 12804 / CCUG 43448 / CIP 107267 / Se-1111R</strain>
    </source>
</reference>
<dbReference type="Pfam" id="PF01613">
    <property type="entry name" value="Flavin_Reduct"/>
    <property type="match status" value="1"/>
</dbReference>
<name>A9I363_BORPD</name>
<dbReference type="STRING" id="94624.Bpet3791"/>
<evidence type="ECO:0000256" key="3">
    <source>
        <dbReference type="ARBA" id="ARBA00022643"/>
    </source>
</evidence>
<dbReference type="InterPro" id="IPR012349">
    <property type="entry name" value="Split_barrel_FMN-bd"/>
</dbReference>
<dbReference type="Proteomes" id="UP000001225">
    <property type="component" value="Chromosome"/>
</dbReference>
<evidence type="ECO:0000313" key="7">
    <source>
        <dbReference type="Proteomes" id="UP000001225"/>
    </source>
</evidence>
<protein>
    <recommendedName>
        <fullName evidence="5">Flavin reductase like domain-containing protein</fullName>
    </recommendedName>
</protein>
<evidence type="ECO:0000313" key="6">
    <source>
        <dbReference type="EMBL" id="CAP44134.1"/>
    </source>
</evidence>
<comment type="similarity">
    <text evidence="4">Belongs to the flavoredoxin family.</text>
</comment>
<dbReference type="SUPFAM" id="SSF50475">
    <property type="entry name" value="FMN-binding split barrel"/>
    <property type="match status" value="1"/>
</dbReference>
<evidence type="ECO:0000256" key="1">
    <source>
        <dbReference type="ARBA" id="ARBA00001917"/>
    </source>
</evidence>
<evidence type="ECO:0000259" key="5">
    <source>
        <dbReference type="SMART" id="SM00903"/>
    </source>
</evidence>
<dbReference type="eggNOG" id="COG1853">
    <property type="taxonomic scope" value="Bacteria"/>
</dbReference>
<keyword evidence="3" id="KW-0288">FMN</keyword>
<dbReference type="GO" id="GO:0010181">
    <property type="term" value="F:FMN binding"/>
    <property type="evidence" value="ECO:0007669"/>
    <property type="project" value="InterPro"/>
</dbReference>
<proteinExistence type="inferred from homology"/>
<dbReference type="PANTHER" id="PTHR33798:SF5">
    <property type="entry name" value="FLAVIN REDUCTASE LIKE DOMAIN-CONTAINING PROTEIN"/>
    <property type="match status" value="1"/>
</dbReference>
<evidence type="ECO:0000256" key="2">
    <source>
        <dbReference type="ARBA" id="ARBA00022630"/>
    </source>
</evidence>
<dbReference type="SMART" id="SM00903">
    <property type="entry name" value="Flavin_Reduct"/>
    <property type="match status" value="1"/>
</dbReference>
<dbReference type="KEGG" id="bpt:Bpet3791"/>
<feature type="domain" description="Flavin reductase like" evidence="5">
    <location>
        <begin position="21"/>
        <end position="174"/>
    </location>
</feature>
<evidence type="ECO:0000256" key="4">
    <source>
        <dbReference type="ARBA" id="ARBA00038054"/>
    </source>
</evidence>
<dbReference type="GO" id="GO:0016646">
    <property type="term" value="F:oxidoreductase activity, acting on the CH-NH group of donors, NAD or NADP as acceptor"/>
    <property type="evidence" value="ECO:0007669"/>
    <property type="project" value="UniProtKB-ARBA"/>
</dbReference>
<sequence length="198" mass="21686">MYTSLDPAELSPREIYRFMTSCIVPRPIAWVSTEDAQGSANLAPFSFYTLVSTVPPLVALSISAAQEQDKDTAANILSTKEFVINFVTVALMDKMHASSARFAAGIDEAAALGIEMMPSQVVRPRSVAASPVHLECVLADCLEFGRFKTRLIVGEVVNFHLSDQCMQDGKIDGRLLDPLCRLGGQWYAGLQPRMQPFT</sequence>
<gene>
    <name evidence="6" type="ordered locus">Bpet3791</name>
</gene>
<accession>A9I363</accession>
<comment type="cofactor">
    <cofactor evidence="1">
        <name>FMN</name>
        <dbReference type="ChEBI" id="CHEBI:58210"/>
    </cofactor>
</comment>